<name>A0A413SS17_9FIRM</name>
<evidence type="ECO:0000256" key="3">
    <source>
        <dbReference type="ARBA" id="ARBA00022448"/>
    </source>
</evidence>
<dbReference type="PANTHER" id="PTHR30413">
    <property type="entry name" value="INNER MEMBRANE TRANSPORT PERMEASE"/>
    <property type="match status" value="1"/>
</dbReference>
<feature type="transmembrane region" description="Helical" evidence="9">
    <location>
        <begin position="30"/>
        <end position="52"/>
    </location>
</feature>
<dbReference type="Pfam" id="PF01061">
    <property type="entry name" value="ABC2_membrane"/>
    <property type="match status" value="1"/>
</dbReference>
<dbReference type="GO" id="GO:0140359">
    <property type="term" value="F:ABC-type transporter activity"/>
    <property type="evidence" value="ECO:0007669"/>
    <property type="project" value="InterPro"/>
</dbReference>
<evidence type="ECO:0000256" key="1">
    <source>
        <dbReference type="ARBA" id="ARBA00004429"/>
    </source>
</evidence>
<protein>
    <recommendedName>
        <fullName evidence="9">Transport permease protein</fullName>
    </recommendedName>
</protein>
<dbReference type="PANTHER" id="PTHR30413:SF8">
    <property type="entry name" value="TRANSPORT PERMEASE PROTEIN"/>
    <property type="match status" value="1"/>
</dbReference>
<comment type="subcellular location">
    <subcellularLocation>
        <location evidence="1">Cell inner membrane</location>
        <topology evidence="1">Multi-pass membrane protein</topology>
    </subcellularLocation>
    <subcellularLocation>
        <location evidence="9">Cell membrane</location>
        <topology evidence="9">Multi-pass membrane protein</topology>
    </subcellularLocation>
</comment>
<feature type="transmembrane region" description="Helical" evidence="9">
    <location>
        <begin position="72"/>
        <end position="95"/>
    </location>
</feature>
<keyword evidence="7 9" id="KW-1133">Transmembrane helix</keyword>
<keyword evidence="3 9" id="KW-0813">Transport</keyword>
<dbReference type="PRINTS" id="PR00164">
    <property type="entry name" value="ABC2TRNSPORT"/>
</dbReference>
<organism evidence="11 12">
    <name type="scientific">Dorea formicigenerans</name>
    <dbReference type="NCBI Taxonomy" id="39486"/>
    <lineage>
        <taxon>Bacteria</taxon>
        <taxon>Bacillati</taxon>
        <taxon>Bacillota</taxon>
        <taxon>Clostridia</taxon>
        <taxon>Lachnospirales</taxon>
        <taxon>Lachnospiraceae</taxon>
        <taxon>Dorea</taxon>
    </lineage>
</organism>
<evidence type="ECO:0000256" key="6">
    <source>
        <dbReference type="ARBA" id="ARBA00022692"/>
    </source>
</evidence>
<accession>A0A413SS17</accession>
<dbReference type="Proteomes" id="UP000285642">
    <property type="component" value="Unassembled WGS sequence"/>
</dbReference>
<evidence type="ECO:0000313" key="11">
    <source>
        <dbReference type="EMBL" id="RHA71086.1"/>
    </source>
</evidence>
<evidence type="ECO:0000256" key="7">
    <source>
        <dbReference type="ARBA" id="ARBA00022989"/>
    </source>
</evidence>
<keyword evidence="8 9" id="KW-0472">Membrane</keyword>
<dbReference type="PIRSF" id="PIRSF006648">
    <property type="entry name" value="DrrB"/>
    <property type="match status" value="1"/>
</dbReference>
<evidence type="ECO:0000256" key="5">
    <source>
        <dbReference type="ARBA" id="ARBA00022519"/>
    </source>
</evidence>
<reference evidence="11 12" key="1">
    <citation type="submission" date="2018-08" db="EMBL/GenBank/DDBJ databases">
        <title>A genome reference for cultivated species of the human gut microbiota.</title>
        <authorList>
            <person name="Zou Y."/>
            <person name="Xue W."/>
            <person name="Luo G."/>
        </authorList>
    </citation>
    <scope>NUCLEOTIDE SEQUENCE [LARGE SCALE GENOMIC DNA]</scope>
    <source>
        <strain evidence="11 12">AM42-8</strain>
    </source>
</reference>
<feature type="transmembrane region" description="Helical" evidence="9">
    <location>
        <begin position="227"/>
        <end position="248"/>
    </location>
</feature>
<dbReference type="InterPro" id="IPR000412">
    <property type="entry name" value="ABC_2_transport"/>
</dbReference>
<dbReference type="EMBL" id="QSFS01000005">
    <property type="protein sequence ID" value="RHA71086.1"/>
    <property type="molecule type" value="Genomic_DNA"/>
</dbReference>
<gene>
    <name evidence="11" type="ORF">DW924_06205</name>
</gene>
<dbReference type="AlphaFoldDB" id="A0A413SS17"/>
<keyword evidence="4 9" id="KW-1003">Cell membrane</keyword>
<feature type="domain" description="ABC transmembrane type-2" evidence="10">
    <location>
        <begin position="32"/>
        <end position="250"/>
    </location>
</feature>
<dbReference type="InterPro" id="IPR047817">
    <property type="entry name" value="ABC2_TM_bact-type"/>
</dbReference>
<dbReference type="RefSeq" id="WP_118364438.1">
    <property type="nucleotide sequence ID" value="NZ_QSFS01000005.1"/>
</dbReference>
<keyword evidence="6 9" id="KW-0812">Transmembrane</keyword>
<keyword evidence="5" id="KW-0997">Cell inner membrane</keyword>
<feature type="transmembrane region" description="Helical" evidence="9">
    <location>
        <begin position="135"/>
        <end position="160"/>
    </location>
</feature>
<comment type="similarity">
    <text evidence="2 9">Belongs to the ABC-2 integral membrane protein family.</text>
</comment>
<dbReference type="GO" id="GO:0043190">
    <property type="term" value="C:ATP-binding cassette (ABC) transporter complex"/>
    <property type="evidence" value="ECO:0007669"/>
    <property type="project" value="InterPro"/>
</dbReference>
<evidence type="ECO:0000256" key="2">
    <source>
        <dbReference type="ARBA" id="ARBA00007783"/>
    </source>
</evidence>
<evidence type="ECO:0000256" key="9">
    <source>
        <dbReference type="RuleBase" id="RU361157"/>
    </source>
</evidence>
<feature type="transmembrane region" description="Helical" evidence="9">
    <location>
        <begin position="107"/>
        <end position="129"/>
    </location>
</feature>
<evidence type="ECO:0000256" key="8">
    <source>
        <dbReference type="ARBA" id="ARBA00023136"/>
    </source>
</evidence>
<dbReference type="PROSITE" id="PS51012">
    <property type="entry name" value="ABC_TM2"/>
    <property type="match status" value="1"/>
</dbReference>
<dbReference type="GO" id="GO:0015920">
    <property type="term" value="P:lipopolysaccharide transport"/>
    <property type="evidence" value="ECO:0007669"/>
    <property type="project" value="TreeGrafter"/>
</dbReference>
<proteinExistence type="inferred from homology"/>
<evidence type="ECO:0000259" key="10">
    <source>
        <dbReference type="PROSITE" id="PS51012"/>
    </source>
</evidence>
<evidence type="ECO:0000313" key="12">
    <source>
        <dbReference type="Proteomes" id="UP000285642"/>
    </source>
</evidence>
<dbReference type="InterPro" id="IPR013525">
    <property type="entry name" value="ABC2_TM"/>
</dbReference>
<sequence length="258" mass="29318">MSTYIHNFLLYKDLLKELVRRDVKTKYRRSVLGILWSVLNPLGMMIIMSIVFSHVFRANIENFPVYLMCGQLIFNFFNEASTIAMSAILGNAALIKKVYVPKYLFPVSKVCSCFVNLVTSFIALVIVIIATGTKLSWTVVLVVLPVLYVFLFSLGMGLLLSALVVTFRDLQHLYGVLITAWLYLTPIFYPIDMLPDWVKHIVHMNPIANIIEMFRDVVMYGIVPSGILQVKCLGACAIVMALGLWVFYKQQDTFILKV</sequence>
<feature type="transmembrane region" description="Helical" evidence="9">
    <location>
        <begin position="172"/>
        <end position="191"/>
    </location>
</feature>
<comment type="caution">
    <text evidence="11">The sequence shown here is derived from an EMBL/GenBank/DDBJ whole genome shotgun (WGS) entry which is preliminary data.</text>
</comment>
<evidence type="ECO:0000256" key="4">
    <source>
        <dbReference type="ARBA" id="ARBA00022475"/>
    </source>
</evidence>